<protein>
    <submittedName>
        <fullName evidence="1">Uncharacterized protein</fullName>
    </submittedName>
</protein>
<dbReference type="Proteomes" id="UP000605392">
    <property type="component" value="Unassembled WGS sequence"/>
</dbReference>
<accession>A0ACB5PSC8</accession>
<comment type="caution">
    <text evidence="1">The sequence shown here is derived from an EMBL/GenBank/DDBJ whole genome shotgun (WGS) entry which is preliminary data.</text>
</comment>
<reference evidence="1 2" key="1">
    <citation type="journal article" date="2019" name="Int. J. Syst. Evol. Microbiol.">
        <title>The Global Catalogue of Microorganisms (GCM) 10K type strain sequencing project: providing services to taxonomists for standard genome sequencing and annotation.</title>
        <authorList>
            <consortium name="The Broad Institute Genomics Platform"/>
            <consortium name="The Broad Institute Genome Sequencing Center for Infectious Disease"/>
            <person name="Wu L."/>
            <person name="Ma J."/>
        </authorList>
    </citation>
    <scope>NUCLEOTIDE SEQUENCE [LARGE SCALE GENOMIC DNA]</scope>
    <source>
        <strain evidence="1 2">CGMCC 1.12720</strain>
    </source>
</reference>
<sequence>MKHKYLCLIPALFLTHLAFGQQLRFGVKGGLNYAKPRIRNVVGPDRLLGINGGVVLRYSFATDGFWNVQPELLFSAKGAKDKYGRTVTGERATYNYRQNYLELPILAKINTHGLTFEAGPQLGYLLSFSDNNDNPLYQRPQRQDYNSVQLGYIVGVGYELPTGLSLTLRYSDDITGIYAASAAPRNSVLQAQLGYLFGMK</sequence>
<dbReference type="EMBL" id="BMFN01000002">
    <property type="protein sequence ID" value="GGF67139.1"/>
    <property type="molecule type" value="Genomic_DNA"/>
</dbReference>
<organism evidence="1 2">
    <name type="scientific">Hymenobacter qilianensis</name>
    <dbReference type="NCBI Taxonomy" id="1385715"/>
    <lineage>
        <taxon>Bacteria</taxon>
        <taxon>Pseudomonadati</taxon>
        <taxon>Bacteroidota</taxon>
        <taxon>Cytophagia</taxon>
        <taxon>Cytophagales</taxon>
        <taxon>Hymenobacteraceae</taxon>
        <taxon>Hymenobacter</taxon>
    </lineage>
</organism>
<evidence type="ECO:0000313" key="1">
    <source>
        <dbReference type="EMBL" id="GGF67139.1"/>
    </source>
</evidence>
<proteinExistence type="predicted"/>
<gene>
    <name evidence="1" type="ORF">GCM10011375_22690</name>
</gene>
<evidence type="ECO:0000313" key="2">
    <source>
        <dbReference type="Proteomes" id="UP000605392"/>
    </source>
</evidence>
<name>A0ACB5PSC8_9BACT</name>
<keyword evidence="2" id="KW-1185">Reference proteome</keyword>